<dbReference type="AlphaFoldDB" id="A0A7S0PVF3"/>
<accession>A0A7S0PVF3</accession>
<name>A0A7S0PVF3_9EUKA</name>
<sequence length="228" mass="24169">MATSAASPSDRAQLTALLCCSTKEQAVRLIEEHAPRFSLALGSVALHVLANIVASSGVVECTQTLSMPAVNSLLLQLGSQLSGGSLIDAQGLTCMLWALARMGIVESPLVQGLLTRLLLLISHGSLDGPQLNIVTQAFAKLGMLSTSAGATLATHLHHSSLRHPPPRYAAGHRPLPLLNPDLNHSAAALLPQQERSPLVEEGYLCPDRPMWERPSAGPYPLSNQELCD</sequence>
<dbReference type="EMBL" id="HBEY01006775">
    <property type="protein sequence ID" value="CAD8599985.1"/>
    <property type="molecule type" value="Transcribed_RNA"/>
</dbReference>
<evidence type="ECO:0000313" key="1">
    <source>
        <dbReference type="EMBL" id="CAD8599985.1"/>
    </source>
</evidence>
<protein>
    <submittedName>
        <fullName evidence="1">Uncharacterized protein</fullName>
    </submittedName>
</protein>
<proteinExistence type="predicted"/>
<organism evidence="1">
    <name type="scientific">Coccolithus braarudii</name>
    <dbReference type="NCBI Taxonomy" id="221442"/>
    <lineage>
        <taxon>Eukaryota</taxon>
        <taxon>Haptista</taxon>
        <taxon>Haptophyta</taxon>
        <taxon>Prymnesiophyceae</taxon>
        <taxon>Coccolithales</taxon>
        <taxon>Coccolithaceae</taxon>
        <taxon>Coccolithus</taxon>
    </lineage>
</organism>
<reference evidence="1" key="1">
    <citation type="submission" date="2021-01" db="EMBL/GenBank/DDBJ databases">
        <authorList>
            <person name="Corre E."/>
            <person name="Pelletier E."/>
            <person name="Niang G."/>
            <person name="Scheremetjew M."/>
            <person name="Finn R."/>
            <person name="Kale V."/>
            <person name="Holt S."/>
            <person name="Cochrane G."/>
            <person name="Meng A."/>
            <person name="Brown T."/>
            <person name="Cohen L."/>
        </authorList>
    </citation>
    <scope>NUCLEOTIDE SEQUENCE</scope>
    <source>
        <strain evidence="1">PLY182g</strain>
    </source>
</reference>
<gene>
    <name evidence="1" type="ORF">CPEL01642_LOCUS3315</name>
</gene>